<dbReference type="VEuPathDB" id="CryptoDB:Cvel_5601"/>
<feature type="region of interest" description="Disordered" evidence="1">
    <location>
        <begin position="83"/>
        <end position="202"/>
    </location>
</feature>
<evidence type="ECO:0000256" key="1">
    <source>
        <dbReference type="SAM" id="MobiDB-lite"/>
    </source>
</evidence>
<name>A0A0G4H2T2_9ALVE</name>
<proteinExistence type="predicted"/>
<feature type="compositionally biased region" description="Basic and acidic residues" evidence="1">
    <location>
        <begin position="170"/>
        <end position="199"/>
    </location>
</feature>
<reference evidence="2" key="1">
    <citation type="submission" date="2014-11" db="EMBL/GenBank/DDBJ databases">
        <authorList>
            <person name="Otto D Thomas"/>
            <person name="Naeem Raeece"/>
        </authorList>
    </citation>
    <scope>NUCLEOTIDE SEQUENCE</scope>
</reference>
<sequence length="238" mass="25690">MLALLAIIAPVDIGVGRKVVLGRGWGKDRAGKKEKVAIKGIGGRRRRRSFGQYSRRIHIKPAGHPGRLPTQWDRDPIRALFTRKPEGKKTRAGASLDGAQVQTTSAHLHENTQTTRRPSTWGALEVAPSKASGSGGSSEKATAGRVREPGGPLAGSRRWRKRRAGEGNQESDRIRKEKKRGAADGGRKGQASREGEGEVKVCSPGTFSPWPDIQYQNAFSSVLTLNYSDGVALVHMAG</sequence>
<dbReference type="EMBL" id="CDMZ01001809">
    <property type="protein sequence ID" value="CEM37855.1"/>
    <property type="molecule type" value="Genomic_DNA"/>
</dbReference>
<dbReference type="AlphaFoldDB" id="A0A0G4H2T2"/>
<feature type="compositionally biased region" description="Low complexity" evidence="1">
    <location>
        <begin position="127"/>
        <end position="144"/>
    </location>
</feature>
<gene>
    <name evidence="2" type="ORF">Cvel_5601</name>
</gene>
<evidence type="ECO:0000313" key="2">
    <source>
        <dbReference type="EMBL" id="CEM37855.1"/>
    </source>
</evidence>
<protein>
    <submittedName>
        <fullName evidence="2">Uncharacterized protein</fullName>
    </submittedName>
</protein>
<organism evidence="2">
    <name type="scientific">Chromera velia CCMP2878</name>
    <dbReference type="NCBI Taxonomy" id="1169474"/>
    <lineage>
        <taxon>Eukaryota</taxon>
        <taxon>Sar</taxon>
        <taxon>Alveolata</taxon>
        <taxon>Colpodellida</taxon>
        <taxon>Chromeraceae</taxon>
        <taxon>Chromera</taxon>
    </lineage>
</organism>
<accession>A0A0G4H2T2</accession>
<feature type="compositionally biased region" description="Polar residues" evidence="1">
    <location>
        <begin position="100"/>
        <end position="118"/>
    </location>
</feature>